<keyword evidence="3" id="KW-1185">Reference proteome</keyword>
<proteinExistence type="predicted"/>
<reference evidence="2 3" key="1">
    <citation type="submission" date="2019-06" db="EMBL/GenBank/DDBJ databases">
        <title>Complete genome sequence of Aeromonas hydrophila bacteriophage D3.</title>
        <authorList>
            <person name="Rai S."/>
            <person name="Tyagi A."/>
            <person name="Kumar N."/>
            <person name="Singh N."/>
        </authorList>
    </citation>
    <scope>NUCLEOTIDE SEQUENCE [LARGE SCALE GENOMIC DNA]</scope>
</reference>
<dbReference type="EMBL" id="MN102098">
    <property type="protein sequence ID" value="QDJ96997.1"/>
    <property type="molecule type" value="Genomic_DNA"/>
</dbReference>
<evidence type="ECO:0008006" key="4">
    <source>
        <dbReference type="Google" id="ProtNLM"/>
    </source>
</evidence>
<feature type="region of interest" description="Disordered" evidence="1">
    <location>
        <begin position="1"/>
        <end position="26"/>
    </location>
</feature>
<sequence length="580" mass="65030">MFSNAPKATSNDGGVVPGNKPSIGNNDGRKVVHYIEQIFDPDIHPIELMSKYIVPEEGELVVDMPNHVFYEVEHVDRHATWKTTLGPWNPIPEASGNDYTLFPKHEYGFLQGEMALMIDYSVRPPVARVDANCVAPNAAYAHLYNGDVFQDTDIISATYSGVDFIDNKIPVSPVVLDNFENLTIMGANTFSVQRSDKELPNGSRCSLIFKDQAGRPIPPIYPLAVQHCSHLRDHELGTRYVKSIELISPWFTNTSNPKTLFIRINVLLKTVEFRARVHYSDGTSSDPVPVNTFNGNNGFKLLGLDQWKPTVPGQSSDSLVLTYAFAEHEQAYMAQPGQPRHMSEKYTIVAVPGEGTYTPRIYSYPYWDNMNGWKLKHFLTDLDRKYCRDVTDIVTLNESSPAFDGRKYGEEQNLIFNLNMRDVSASYEPWSFMQHTSPTLYNDATAEGRKWDVRHSRGKPPFVSMTVEYIAQAGGGVKAKFAGIADDKEFLDKGYWAFDPLMDPLTEIKAPTPTHFDLVRVNGSVRTGIPIAGWKELPIDAFSLTPGEGLFIRWVRRESDGNELQLGVSAAVSKKVSVFS</sequence>
<dbReference type="Proteomes" id="UP000319658">
    <property type="component" value="Segment"/>
</dbReference>
<organism evidence="2 3">
    <name type="scientific">Aeromonas phage D3</name>
    <dbReference type="NCBI Taxonomy" id="2593327"/>
    <lineage>
        <taxon>Viruses</taxon>
        <taxon>Duplodnaviria</taxon>
        <taxon>Heunggongvirae</taxon>
        <taxon>Uroviricota</taxon>
        <taxon>Caudoviricetes</taxon>
        <taxon>Chimalliviridae</taxon>
        <taxon>Ludhianavirus</taxon>
        <taxon>Ludhianavirus D3</taxon>
    </lineage>
</organism>
<evidence type="ECO:0000313" key="2">
    <source>
        <dbReference type="EMBL" id="QDJ96997.1"/>
    </source>
</evidence>
<accession>A0A514TVD5</accession>
<gene>
    <name evidence="2" type="ORF">D3_0267</name>
</gene>
<name>A0A514TVD5_9CAUD</name>
<protein>
    <recommendedName>
        <fullName evidence="4">Virion structural protein</fullName>
    </recommendedName>
</protein>
<evidence type="ECO:0000256" key="1">
    <source>
        <dbReference type="SAM" id="MobiDB-lite"/>
    </source>
</evidence>
<feature type="compositionally biased region" description="Polar residues" evidence="1">
    <location>
        <begin position="1"/>
        <end position="12"/>
    </location>
</feature>
<evidence type="ECO:0000313" key="3">
    <source>
        <dbReference type="Proteomes" id="UP000319658"/>
    </source>
</evidence>